<comment type="caution">
    <text evidence="1">The sequence shown here is derived from an EMBL/GenBank/DDBJ whole genome shotgun (WGS) entry which is preliminary data.</text>
</comment>
<name>A0A2N1MSJ4_9GLOM</name>
<reference evidence="1 2" key="1">
    <citation type="submission" date="2016-04" db="EMBL/GenBank/DDBJ databases">
        <title>Genome analyses suggest a sexual origin of heterokaryosis in a supposedly ancient asexual fungus.</title>
        <authorList>
            <person name="Ropars J."/>
            <person name="Sedzielewska K."/>
            <person name="Noel J."/>
            <person name="Charron P."/>
            <person name="Farinelli L."/>
            <person name="Marton T."/>
            <person name="Kruger M."/>
            <person name="Pelin A."/>
            <person name="Brachmann A."/>
            <person name="Corradi N."/>
        </authorList>
    </citation>
    <scope>NUCLEOTIDE SEQUENCE [LARGE SCALE GENOMIC DNA]</scope>
    <source>
        <strain evidence="1 2">C2</strain>
    </source>
</reference>
<evidence type="ECO:0000313" key="2">
    <source>
        <dbReference type="Proteomes" id="UP000233469"/>
    </source>
</evidence>
<reference evidence="1 2" key="2">
    <citation type="submission" date="2017-10" db="EMBL/GenBank/DDBJ databases">
        <title>Extensive intraspecific genome diversity in a model arbuscular mycorrhizal fungus.</title>
        <authorList>
            <person name="Chen E.C.H."/>
            <person name="Morin E."/>
            <person name="Baudet D."/>
            <person name="Noel J."/>
            <person name="Ndikumana S."/>
            <person name="Charron P."/>
            <person name="St-Onge C."/>
            <person name="Giorgi J."/>
            <person name="Grigoriev I.V."/>
            <person name="Roux C."/>
            <person name="Martin F.M."/>
            <person name="Corradi N."/>
        </authorList>
    </citation>
    <scope>NUCLEOTIDE SEQUENCE [LARGE SCALE GENOMIC DNA]</scope>
    <source>
        <strain evidence="1 2">C2</strain>
    </source>
</reference>
<proteinExistence type="predicted"/>
<gene>
    <name evidence="1" type="ORF">RhiirC2_787263</name>
</gene>
<evidence type="ECO:0008006" key="3">
    <source>
        <dbReference type="Google" id="ProtNLM"/>
    </source>
</evidence>
<evidence type="ECO:0000313" key="1">
    <source>
        <dbReference type="EMBL" id="PKK64616.1"/>
    </source>
</evidence>
<sequence length="126" mass="14671">MDCKKENPNMKVGIVRIMKRIAGNFEKLEISLQNSFFKIISRGRPPSEDVRKHFKKVTEVDGRGRKTPHQKCNYCGNEIIDLIDRLKDHLMKLNASKVLNVLKRLNHVLNRQNCFKPCFLPSLLLI</sequence>
<dbReference type="VEuPathDB" id="FungiDB:FUN_022353"/>
<protein>
    <recommendedName>
        <fullName evidence="3">BED-type domain-containing protein</fullName>
    </recommendedName>
</protein>
<accession>A0A2N1MSJ4</accession>
<dbReference type="EMBL" id="LLXL01001406">
    <property type="protein sequence ID" value="PKK64616.1"/>
    <property type="molecule type" value="Genomic_DNA"/>
</dbReference>
<dbReference type="Proteomes" id="UP000233469">
    <property type="component" value="Unassembled WGS sequence"/>
</dbReference>
<dbReference type="VEuPathDB" id="FungiDB:RhiirFUN_002971"/>
<organism evidence="1 2">
    <name type="scientific">Rhizophagus irregularis</name>
    <dbReference type="NCBI Taxonomy" id="588596"/>
    <lineage>
        <taxon>Eukaryota</taxon>
        <taxon>Fungi</taxon>
        <taxon>Fungi incertae sedis</taxon>
        <taxon>Mucoromycota</taxon>
        <taxon>Glomeromycotina</taxon>
        <taxon>Glomeromycetes</taxon>
        <taxon>Glomerales</taxon>
        <taxon>Glomeraceae</taxon>
        <taxon>Rhizophagus</taxon>
    </lineage>
</organism>
<dbReference type="AlphaFoldDB" id="A0A2N1MSJ4"/>